<dbReference type="GO" id="GO:0003964">
    <property type="term" value="F:RNA-directed DNA polymerase activity"/>
    <property type="evidence" value="ECO:0007669"/>
    <property type="project" value="UniProtKB-KW"/>
</dbReference>
<dbReference type="PANTHER" id="PTHR33710">
    <property type="entry name" value="BNAC02G09200D PROTEIN"/>
    <property type="match status" value="1"/>
</dbReference>
<dbReference type="OrthoDB" id="1001388at2759"/>
<accession>A0A5B6VZP0</accession>
<protein>
    <submittedName>
        <fullName evidence="1">Reverse transcriptase</fullName>
    </submittedName>
</protein>
<keyword evidence="2" id="KW-1185">Reference proteome</keyword>
<name>A0A5B6VZP0_9ROSI</name>
<keyword evidence="1" id="KW-0695">RNA-directed DNA polymerase</keyword>
<organism evidence="1 2">
    <name type="scientific">Gossypium australe</name>
    <dbReference type="NCBI Taxonomy" id="47621"/>
    <lineage>
        <taxon>Eukaryota</taxon>
        <taxon>Viridiplantae</taxon>
        <taxon>Streptophyta</taxon>
        <taxon>Embryophyta</taxon>
        <taxon>Tracheophyta</taxon>
        <taxon>Spermatophyta</taxon>
        <taxon>Magnoliopsida</taxon>
        <taxon>eudicotyledons</taxon>
        <taxon>Gunneridae</taxon>
        <taxon>Pentapetalae</taxon>
        <taxon>rosids</taxon>
        <taxon>malvids</taxon>
        <taxon>Malvales</taxon>
        <taxon>Malvaceae</taxon>
        <taxon>Malvoideae</taxon>
        <taxon>Gossypium</taxon>
    </lineage>
</organism>
<sequence length="213" mass="25139">MVFFMETKIDVKRMEEIRRMCGFVNGIDVGAEGSRGGLCLAWKEESMVSLKTFLKNHIDVLIEGSTVNGVWRFTGFYGSSYARRWDKNRYLWLVCGDFNEIMYSFEKIRGILRKERKMAAFCEVLDECQLMDMGFQGAWFTWEGERLDRGVANENWMHLFPKGTVRHLTHSISDHCPLLILTANSENFIRKPRFRFEAWWTLEESFEQEVRKS</sequence>
<dbReference type="SUPFAM" id="SSF56219">
    <property type="entry name" value="DNase I-like"/>
    <property type="match status" value="1"/>
</dbReference>
<keyword evidence="1" id="KW-0548">Nucleotidyltransferase</keyword>
<proteinExistence type="predicted"/>
<comment type="caution">
    <text evidence="1">The sequence shown here is derived from an EMBL/GenBank/DDBJ whole genome shotgun (WGS) entry which is preliminary data.</text>
</comment>
<dbReference type="PANTHER" id="PTHR33710:SF62">
    <property type="entry name" value="DUF4283 DOMAIN PROTEIN"/>
    <property type="match status" value="1"/>
</dbReference>
<keyword evidence="1" id="KW-0808">Transferase</keyword>
<dbReference type="AlphaFoldDB" id="A0A5B6VZP0"/>
<evidence type="ECO:0000313" key="2">
    <source>
        <dbReference type="Proteomes" id="UP000325315"/>
    </source>
</evidence>
<dbReference type="Gene3D" id="3.60.10.10">
    <property type="entry name" value="Endonuclease/exonuclease/phosphatase"/>
    <property type="match status" value="1"/>
</dbReference>
<reference evidence="2" key="1">
    <citation type="journal article" date="2019" name="Plant Biotechnol. J.">
        <title>Genome sequencing of the Australian wild diploid species Gossypium australe highlights disease resistance and delayed gland morphogenesis.</title>
        <authorList>
            <person name="Cai Y."/>
            <person name="Cai X."/>
            <person name="Wang Q."/>
            <person name="Wang P."/>
            <person name="Zhang Y."/>
            <person name="Cai C."/>
            <person name="Xu Y."/>
            <person name="Wang K."/>
            <person name="Zhou Z."/>
            <person name="Wang C."/>
            <person name="Geng S."/>
            <person name="Li B."/>
            <person name="Dong Q."/>
            <person name="Hou Y."/>
            <person name="Wang H."/>
            <person name="Ai P."/>
            <person name="Liu Z."/>
            <person name="Yi F."/>
            <person name="Sun M."/>
            <person name="An G."/>
            <person name="Cheng J."/>
            <person name="Zhang Y."/>
            <person name="Shi Q."/>
            <person name="Xie Y."/>
            <person name="Shi X."/>
            <person name="Chang Y."/>
            <person name="Huang F."/>
            <person name="Chen Y."/>
            <person name="Hong S."/>
            <person name="Mi L."/>
            <person name="Sun Q."/>
            <person name="Zhang L."/>
            <person name="Zhou B."/>
            <person name="Peng R."/>
            <person name="Zhang X."/>
            <person name="Liu F."/>
        </authorList>
    </citation>
    <scope>NUCLEOTIDE SEQUENCE [LARGE SCALE GENOMIC DNA]</scope>
    <source>
        <strain evidence="2">cv. PA1801</strain>
    </source>
</reference>
<gene>
    <name evidence="1" type="ORF">EPI10_024755</name>
</gene>
<dbReference type="EMBL" id="SMMG02000005">
    <property type="protein sequence ID" value="KAA3474466.1"/>
    <property type="molecule type" value="Genomic_DNA"/>
</dbReference>
<evidence type="ECO:0000313" key="1">
    <source>
        <dbReference type="EMBL" id="KAA3474466.1"/>
    </source>
</evidence>
<dbReference type="InterPro" id="IPR036691">
    <property type="entry name" value="Endo/exonu/phosph_ase_sf"/>
</dbReference>
<dbReference type="Proteomes" id="UP000325315">
    <property type="component" value="Unassembled WGS sequence"/>
</dbReference>